<gene>
    <name evidence="2" type="ORF">UCRPC4_g02098</name>
</gene>
<reference evidence="2 3" key="1">
    <citation type="submission" date="2015-05" db="EMBL/GenBank/DDBJ databases">
        <title>Distinctive expansion of gene families associated with plant cell wall degradation and secondary metabolism in the genomes of grapevine trunk pathogens.</title>
        <authorList>
            <person name="Lawrence D.P."/>
            <person name="Travadon R."/>
            <person name="Rolshausen P.E."/>
            <person name="Baumgartner K."/>
        </authorList>
    </citation>
    <scope>NUCLEOTIDE SEQUENCE [LARGE SCALE GENOMIC DNA]</scope>
    <source>
        <strain evidence="2">UCRPC4</strain>
    </source>
</reference>
<reference evidence="2 3" key="2">
    <citation type="submission" date="2015-05" db="EMBL/GenBank/DDBJ databases">
        <authorList>
            <person name="Morales-Cruz A."/>
            <person name="Amrine K.C."/>
            <person name="Cantu D."/>
        </authorList>
    </citation>
    <scope>NUCLEOTIDE SEQUENCE [LARGE SCALE GENOMIC DNA]</scope>
    <source>
        <strain evidence="2">UCRPC4</strain>
    </source>
</reference>
<accession>A0A0G2ESA4</accession>
<evidence type="ECO:0000313" key="3">
    <source>
        <dbReference type="Proteomes" id="UP000053317"/>
    </source>
</evidence>
<keyword evidence="3" id="KW-1185">Reference proteome</keyword>
<dbReference type="Proteomes" id="UP000053317">
    <property type="component" value="Unassembled WGS sequence"/>
</dbReference>
<evidence type="ECO:0000313" key="2">
    <source>
        <dbReference type="EMBL" id="KKY25041.1"/>
    </source>
</evidence>
<dbReference type="EMBL" id="LCWF01000050">
    <property type="protein sequence ID" value="KKY25041.1"/>
    <property type="molecule type" value="Genomic_DNA"/>
</dbReference>
<dbReference type="AlphaFoldDB" id="A0A0G2ESA4"/>
<proteinExistence type="predicted"/>
<name>A0A0G2ESA4_PHACM</name>
<comment type="caution">
    <text evidence="2">The sequence shown here is derived from an EMBL/GenBank/DDBJ whole genome shotgun (WGS) entry which is preliminary data.</text>
</comment>
<feature type="region of interest" description="Disordered" evidence="1">
    <location>
        <begin position="94"/>
        <end position="125"/>
    </location>
</feature>
<sequence>MKCCIVVALKAVSIQLGLKTHNPSHQPIIKLNDNGDDNFAEGETNTISFDSQENAKGVIPSSEVREWWEIDSEEDTEFDVFDLDLDNISIFDEEESIEDAEESYENMEYNDDGGDDVEDNTMEER</sequence>
<protein>
    <submittedName>
        <fullName evidence="2">Uncharacterized protein</fullName>
    </submittedName>
</protein>
<evidence type="ECO:0000256" key="1">
    <source>
        <dbReference type="SAM" id="MobiDB-lite"/>
    </source>
</evidence>
<organism evidence="2 3">
    <name type="scientific">Phaeomoniella chlamydospora</name>
    <name type="common">Phaeoacremonium chlamydosporum</name>
    <dbReference type="NCBI Taxonomy" id="158046"/>
    <lineage>
        <taxon>Eukaryota</taxon>
        <taxon>Fungi</taxon>
        <taxon>Dikarya</taxon>
        <taxon>Ascomycota</taxon>
        <taxon>Pezizomycotina</taxon>
        <taxon>Eurotiomycetes</taxon>
        <taxon>Chaetothyriomycetidae</taxon>
        <taxon>Phaeomoniellales</taxon>
        <taxon>Phaeomoniellaceae</taxon>
        <taxon>Phaeomoniella</taxon>
    </lineage>
</organism>